<dbReference type="AlphaFoldDB" id="A0A9Q6ENM8"/>
<dbReference type="SUPFAM" id="SSF69572">
    <property type="entry name" value="Activating enzymes of the ubiquitin-like proteins"/>
    <property type="match status" value="1"/>
</dbReference>
<dbReference type="EMBL" id="LAHD01000002">
    <property type="protein sequence ID" value="PHK07198.1"/>
    <property type="molecule type" value="Genomic_DNA"/>
</dbReference>
<dbReference type="Gene3D" id="3.40.50.720">
    <property type="entry name" value="NAD(P)-binding Rossmann-like Domain"/>
    <property type="match status" value="1"/>
</dbReference>
<evidence type="ECO:0000313" key="2">
    <source>
        <dbReference type="EMBL" id="PHK07198.1"/>
    </source>
</evidence>
<feature type="domain" description="THIF-type NAD/FAD binding fold" evidence="1">
    <location>
        <begin position="19"/>
        <end position="167"/>
    </location>
</feature>
<dbReference type="InterPro" id="IPR035985">
    <property type="entry name" value="Ubiquitin-activating_enz"/>
</dbReference>
<name>A0A9Q6ENM8_NOSLI</name>
<dbReference type="Proteomes" id="UP000222310">
    <property type="component" value="Unassembled WGS sequence"/>
</dbReference>
<sequence length="271" mass="29433">MNIDTSFLESTSLLVPAWEKIEFMLVGCGGTGSHCAGAIARLMYAINATGKKASATFVDFDFVEEKNIARQLFCPADLGRPKAEVLAHRLSLSLGLDIAAINKPFNVEMIGEQASMSLVIIVGCVDNSEARSVLAQSLELNVPGAAHRILWLDGGNHEQSGQVLLGNIARKEHLKYAFPDHLDFCVGLPSPALMHPELLLPAKKPTDKNLSCAELALKNTQSLSINFRVAAEINDYLRGITFGGLRKFATYFDLPTGSSRSIYISKTNILK</sequence>
<comment type="caution">
    <text evidence="2">The sequence shown here is derived from an EMBL/GenBank/DDBJ whole genome shotgun (WGS) entry which is preliminary data.</text>
</comment>
<dbReference type="InterPro" id="IPR000594">
    <property type="entry name" value="ThiF_NAD_FAD-bd"/>
</dbReference>
<proteinExistence type="predicted"/>
<reference evidence="2 3" key="1">
    <citation type="submission" date="2015-02" db="EMBL/GenBank/DDBJ databases">
        <title>Nostoc linckia genome annotation.</title>
        <authorList>
            <person name="Zhou Z."/>
        </authorList>
    </citation>
    <scope>NUCLEOTIDE SEQUENCE [LARGE SCALE GENOMIC DNA]</scope>
    <source>
        <strain evidence="3">z8</strain>
    </source>
</reference>
<gene>
    <name evidence="2" type="ORF">VF08_00895</name>
</gene>
<organism evidence="2 3">
    <name type="scientific">Nostoc linckia z8</name>
    <dbReference type="NCBI Taxonomy" id="1628746"/>
    <lineage>
        <taxon>Bacteria</taxon>
        <taxon>Bacillati</taxon>
        <taxon>Cyanobacteriota</taxon>
        <taxon>Cyanophyceae</taxon>
        <taxon>Nostocales</taxon>
        <taxon>Nostocaceae</taxon>
        <taxon>Nostoc</taxon>
    </lineage>
</organism>
<protein>
    <recommendedName>
        <fullName evidence="1">THIF-type NAD/FAD binding fold domain-containing protein</fullName>
    </recommendedName>
</protein>
<evidence type="ECO:0000259" key="1">
    <source>
        <dbReference type="Pfam" id="PF00899"/>
    </source>
</evidence>
<dbReference type="RefSeq" id="WP_099065948.1">
    <property type="nucleotide sequence ID" value="NZ_LAHD01000002.1"/>
</dbReference>
<accession>A0A9Q6ENM8</accession>
<dbReference type="Pfam" id="PF00899">
    <property type="entry name" value="ThiF"/>
    <property type="match status" value="1"/>
</dbReference>
<dbReference type="GO" id="GO:0008641">
    <property type="term" value="F:ubiquitin-like modifier activating enzyme activity"/>
    <property type="evidence" value="ECO:0007669"/>
    <property type="project" value="InterPro"/>
</dbReference>
<evidence type="ECO:0000313" key="3">
    <source>
        <dbReference type="Proteomes" id="UP000222310"/>
    </source>
</evidence>
<dbReference type="GeneID" id="57092137"/>